<name>A0A382X779_9ZZZZ</name>
<proteinExistence type="predicted"/>
<sequence>MGKLKVSYLPHPIVSVEERHQYLPETLLKEFDTEIFDRSKDALSQL</sequence>
<evidence type="ECO:0000313" key="1">
    <source>
        <dbReference type="EMBL" id="SVD66445.1"/>
    </source>
</evidence>
<reference evidence="1" key="1">
    <citation type="submission" date="2018-05" db="EMBL/GenBank/DDBJ databases">
        <authorList>
            <person name="Lanie J.A."/>
            <person name="Ng W.-L."/>
            <person name="Kazmierczak K.M."/>
            <person name="Andrzejewski T.M."/>
            <person name="Davidsen T.M."/>
            <person name="Wayne K.J."/>
            <person name="Tettelin H."/>
            <person name="Glass J.I."/>
            <person name="Rusch D."/>
            <person name="Podicherti R."/>
            <person name="Tsui H.-C.T."/>
            <person name="Winkler M.E."/>
        </authorList>
    </citation>
    <scope>NUCLEOTIDE SEQUENCE</scope>
</reference>
<gene>
    <name evidence="1" type="ORF">METZ01_LOCUS419299</name>
</gene>
<dbReference type="AlphaFoldDB" id="A0A382X779"/>
<feature type="non-terminal residue" evidence="1">
    <location>
        <position position="46"/>
    </location>
</feature>
<accession>A0A382X779</accession>
<organism evidence="1">
    <name type="scientific">marine metagenome</name>
    <dbReference type="NCBI Taxonomy" id="408172"/>
    <lineage>
        <taxon>unclassified sequences</taxon>
        <taxon>metagenomes</taxon>
        <taxon>ecological metagenomes</taxon>
    </lineage>
</organism>
<protein>
    <submittedName>
        <fullName evidence="1">Uncharacterized protein</fullName>
    </submittedName>
</protein>
<feature type="non-terminal residue" evidence="1">
    <location>
        <position position="1"/>
    </location>
</feature>
<dbReference type="EMBL" id="UINC01165188">
    <property type="protein sequence ID" value="SVD66445.1"/>
    <property type="molecule type" value="Genomic_DNA"/>
</dbReference>